<accession>A0A5R8NYD1</accession>
<gene>
    <name evidence="2" type="ORF">FEK34_03530</name>
</gene>
<organism evidence="2 3">
    <name type="scientific">Nocardia cyriacigeorgica</name>
    <dbReference type="NCBI Taxonomy" id="135487"/>
    <lineage>
        <taxon>Bacteria</taxon>
        <taxon>Bacillati</taxon>
        <taxon>Actinomycetota</taxon>
        <taxon>Actinomycetes</taxon>
        <taxon>Mycobacteriales</taxon>
        <taxon>Nocardiaceae</taxon>
        <taxon>Nocardia</taxon>
    </lineage>
</organism>
<dbReference type="InterPro" id="IPR003399">
    <property type="entry name" value="Mce/MlaD"/>
</dbReference>
<dbReference type="InterPro" id="IPR052336">
    <property type="entry name" value="MlaD_Phospholipid_Transporter"/>
</dbReference>
<reference evidence="2 3" key="1">
    <citation type="submission" date="2019-05" db="EMBL/GenBank/DDBJ databases">
        <title>Genomes sequences of two Nocardia cyriacigeorgica environmental isolates, type strains Nocardia asteroides ATCC 19247 and Nocardia cyriacigeorgica DSM 44484.</title>
        <authorList>
            <person name="Vautrin F."/>
            <person name="Bergeron E."/>
            <person name="Dubost A."/>
            <person name="Abrouk D."/>
            <person name="Rodriguez Nava V."/>
            <person name="Pujic P."/>
        </authorList>
    </citation>
    <scope>NUCLEOTIDE SEQUENCE [LARGE SCALE GENOMIC DNA]</scope>
    <source>
        <strain evidence="2 3">EML 446</strain>
    </source>
</reference>
<dbReference type="PANTHER" id="PTHR33371">
    <property type="entry name" value="INTERMEMBRANE PHOSPHOLIPID TRANSPORT SYSTEM BINDING PROTEIN MLAD-RELATED"/>
    <property type="match status" value="1"/>
</dbReference>
<dbReference type="Pfam" id="PF02470">
    <property type="entry name" value="MlaD"/>
    <property type="match status" value="1"/>
</dbReference>
<dbReference type="AlphaFoldDB" id="A0A5R8NYD1"/>
<evidence type="ECO:0000259" key="1">
    <source>
        <dbReference type="Pfam" id="PF02470"/>
    </source>
</evidence>
<dbReference type="GO" id="GO:0005576">
    <property type="term" value="C:extracellular region"/>
    <property type="evidence" value="ECO:0007669"/>
    <property type="project" value="TreeGrafter"/>
</dbReference>
<dbReference type="Proteomes" id="UP000306378">
    <property type="component" value="Unassembled WGS sequence"/>
</dbReference>
<protein>
    <submittedName>
        <fullName evidence="2">MCE family protein</fullName>
    </submittedName>
</protein>
<comment type="caution">
    <text evidence="2">The sequence shown here is derived from an EMBL/GenBank/DDBJ whole genome shotgun (WGS) entry which is preliminary data.</text>
</comment>
<dbReference type="PANTHER" id="PTHR33371:SF15">
    <property type="entry name" value="LIPOPROTEIN LPRN"/>
    <property type="match status" value="1"/>
</dbReference>
<feature type="domain" description="Mce/MlaD" evidence="1">
    <location>
        <begin position="23"/>
        <end position="103"/>
    </location>
</feature>
<sequence length="337" mass="35097">MVLTGCGIDPARLSLPGAGIDGPTYPIHIEFANALNLPSGARVMANGAEVGRLVGVVLEDPTATAPGSVRADIEIDEAVALPTTTTAQLRQDTILGDIYIGLDLPTTEPATAKLAPGATIPITQTQPALQVEDVLAGLATFVSGGALRSAQEIVENLNAALPDDPAETQRIAGMLSANLVDLAANQHEIDAFIASMGANTRTVLDNTAALDRMLTPQGVVDITEIAQSLIHVVGVIGALGDIVQALTWIAPLAEQGNAAARAFVPMLLNPGRPLNLSAPSNLVRLTEFLREKLIPWAESPRVDIHGVRIEPASGPAMSADDQVDQIVATLRMIGIVR</sequence>
<proteinExistence type="predicted"/>
<dbReference type="EMBL" id="VBUT01000002">
    <property type="protein sequence ID" value="TLF81298.1"/>
    <property type="molecule type" value="Genomic_DNA"/>
</dbReference>
<evidence type="ECO:0000313" key="3">
    <source>
        <dbReference type="Proteomes" id="UP000306378"/>
    </source>
</evidence>
<evidence type="ECO:0000313" key="2">
    <source>
        <dbReference type="EMBL" id="TLF81298.1"/>
    </source>
</evidence>
<name>A0A5R8NYD1_9NOCA</name>